<keyword evidence="5 7" id="KW-0472">Membrane</keyword>
<keyword evidence="9" id="KW-0560">Oxidoreductase</keyword>
<dbReference type="GO" id="GO:0048039">
    <property type="term" value="F:ubiquinone binding"/>
    <property type="evidence" value="ECO:0007669"/>
    <property type="project" value="TreeGrafter"/>
</dbReference>
<comment type="subcellular location">
    <subcellularLocation>
        <location evidence="1">Endomembrane system</location>
        <topology evidence="1">Multi-pass membrane protein</topology>
    </subcellularLocation>
    <subcellularLocation>
        <location evidence="6">Membrane</location>
        <topology evidence="6">Multi-pass membrane protein</topology>
    </subcellularLocation>
</comment>
<dbReference type="GO" id="GO:0003954">
    <property type="term" value="F:NADH dehydrogenase activity"/>
    <property type="evidence" value="ECO:0007669"/>
    <property type="project" value="TreeGrafter"/>
</dbReference>
<dbReference type="GO" id="GO:0016020">
    <property type="term" value="C:membrane"/>
    <property type="evidence" value="ECO:0007669"/>
    <property type="project" value="UniProtKB-SubCell"/>
</dbReference>
<gene>
    <name evidence="9" type="ORF">E6K78_10285</name>
</gene>
<feature type="transmembrane region" description="Helical" evidence="7">
    <location>
        <begin position="137"/>
        <end position="155"/>
    </location>
</feature>
<reference evidence="9 10" key="1">
    <citation type="journal article" date="2019" name="Nat. Microbiol.">
        <title>Mediterranean grassland soil C-N compound turnover is dependent on rainfall and depth, and is mediated by genomically divergent microorganisms.</title>
        <authorList>
            <person name="Diamond S."/>
            <person name="Andeer P.F."/>
            <person name="Li Z."/>
            <person name="Crits-Christoph A."/>
            <person name="Burstein D."/>
            <person name="Anantharaman K."/>
            <person name="Lane K.R."/>
            <person name="Thomas B.C."/>
            <person name="Pan C."/>
            <person name="Northen T.R."/>
            <person name="Banfield J.F."/>
        </authorList>
    </citation>
    <scope>NUCLEOTIDE SEQUENCE [LARGE SCALE GENOMIC DNA]</scope>
    <source>
        <strain evidence="9">WS_8</strain>
    </source>
</reference>
<proteinExistence type="inferred from homology"/>
<feature type="transmembrane region" description="Helical" evidence="7">
    <location>
        <begin position="413"/>
        <end position="433"/>
    </location>
</feature>
<feature type="transmembrane region" description="Helical" evidence="7">
    <location>
        <begin position="32"/>
        <end position="52"/>
    </location>
</feature>
<dbReference type="NCBIfam" id="TIGR01972">
    <property type="entry name" value="NDH_I_M"/>
    <property type="match status" value="1"/>
</dbReference>
<evidence type="ECO:0000256" key="6">
    <source>
        <dbReference type="RuleBase" id="RU000320"/>
    </source>
</evidence>
<feature type="domain" description="NADH:quinone oxidoreductase/Mrp antiporter transmembrane" evidence="8">
    <location>
        <begin position="131"/>
        <end position="422"/>
    </location>
</feature>
<evidence type="ECO:0000313" key="10">
    <source>
        <dbReference type="Proteomes" id="UP000316609"/>
    </source>
</evidence>
<evidence type="ECO:0000256" key="3">
    <source>
        <dbReference type="ARBA" id="ARBA00022692"/>
    </source>
</evidence>
<feature type="transmembrane region" description="Helical" evidence="7">
    <location>
        <begin position="247"/>
        <end position="267"/>
    </location>
</feature>
<dbReference type="NCBIfam" id="NF004499">
    <property type="entry name" value="PRK05846.1-3"/>
    <property type="match status" value="1"/>
</dbReference>
<organism evidence="9 10">
    <name type="scientific">Eiseniibacteriota bacterium</name>
    <dbReference type="NCBI Taxonomy" id="2212470"/>
    <lineage>
        <taxon>Bacteria</taxon>
        <taxon>Candidatus Eiseniibacteriota</taxon>
    </lineage>
</organism>
<dbReference type="Pfam" id="PF00361">
    <property type="entry name" value="Proton_antipo_M"/>
    <property type="match status" value="1"/>
</dbReference>
<dbReference type="EMBL" id="VBOY01000103">
    <property type="protein sequence ID" value="TMQ63665.1"/>
    <property type="molecule type" value="Genomic_DNA"/>
</dbReference>
<feature type="transmembrane region" description="Helical" evidence="7">
    <location>
        <begin position="279"/>
        <end position="300"/>
    </location>
</feature>
<feature type="transmembrane region" description="Helical" evidence="7">
    <location>
        <begin position="376"/>
        <end position="393"/>
    </location>
</feature>
<dbReference type="InterPro" id="IPR010227">
    <property type="entry name" value="NADH_Q_OxRdtase_chainM/4"/>
</dbReference>
<dbReference type="PANTHER" id="PTHR43507:SF1">
    <property type="entry name" value="NADH-UBIQUINONE OXIDOREDUCTASE CHAIN 4"/>
    <property type="match status" value="1"/>
</dbReference>
<dbReference type="GO" id="GO:0012505">
    <property type="term" value="C:endomembrane system"/>
    <property type="evidence" value="ECO:0007669"/>
    <property type="project" value="UniProtKB-SubCell"/>
</dbReference>
<evidence type="ECO:0000256" key="2">
    <source>
        <dbReference type="ARBA" id="ARBA00009025"/>
    </source>
</evidence>
<evidence type="ECO:0000256" key="5">
    <source>
        <dbReference type="ARBA" id="ARBA00023136"/>
    </source>
</evidence>
<feature type="transmembrane region" description="Helical" evidence="7">
    <location>
        <begin position="114"/>
        <end position="131"/>
    </location>
</feature>
<feature type="transmembrane region" description="Helical" evidence="7">
    <location>
        <begin position="458"/>
        <end position="478"/>
    </location>
</feature>
<feature type="transmembrane region" description="Helical" evidence="7">
    <location>
        <begin position="167"/>
        <end position="187"/>
    </location>
</feature>
<feature type="transmembrane region" description="Helical" evidence="7">
    <location>
        <begin position="307"/>
        <end position="326"/>
    </location>
</feature>
<evidence type="ECO:0000259" key="8">
    <source>
        <dbReference type="Pfam" id="PF00361"/>
    </source>
</evidence>
<dbReference type="PRINTS" id="PR01437">
    <property type="entry name" value="NUOXDRDTASE4"/>
</dbReference>
<dbReference type="GO" id="GO:0008137">
    <property type="term" value="F:NADH dehydrogenase (ubiquinone) activity"/>
    <property type="evidence" value="ECO:0007669"/>
    <property type="project" value="InterPro"/>
</dbReference>
<dbReference type="GO" id="GO:0042773">
    <property type="term" value="P:ATP synthesis coupled electron transport"/>
    <property type="evidence" value="ECO:0007669"/>
    <property type="project" value="InterPro"/>
</dbReference>
<evidence type="ECO:0000256" key="1">
    <source>
        <dbReference type="ARBA" id="ARBA00004127"/>
    </source>
</evidence>
<feature type="transmembrane region" description="Helical" evidence="7">
    <location>
        <begin position="202"/>
        <end position="226"/>
    </location>
</feature>
<dbReference type="AlphaFoldDB" id="A0A538TJ71"/>
<dbReference type="GO" id="GO:0015990">
    <property type="term" value="P:electron transport coupled proton transport"/>
    <property type="evidence" value="ECO:0007669"/>
    <property type="project" value="TreeGrafter"/>
</dbReference>
<sequence>MMPIPWLSLVIFFPLVSAVLVAVLPREASRTIRTLATVAALAEVAFALPLWWRLEPARAGWQFVEQRTWLPALGATYSLGIDGISMLLVLLTVVLTAIAVIASFRAIEKRAREFYALLLALESGMLGTFLATDLLLFYVFWEAMLVPMYLLIGVWGGPRRVYAAVKFFLYTMAGSVLMLVAILWLYFLNKNATGTPSFALDAFYALSIPPAAQWWLFLAFAFAFAIKVPMFPLHTWLPDAHVEAPTAGSVILAAVLLKMGTYGFLRFAIPLFPQASAQLAPWIVGLALVGIWYGALVAMVQPDLKKLVAYSSVSHLGFCMLGLYAMNSQGFAGAMLQMLNHGVSTGALFLLVGVVYERRHSRMIADFGGLWKPLPVYAAVFLVVMLSSVGLPGTNGFVGEFLVLLGAFRTNPVWAGLAAVGVILSAVYMLWMFQRVMFGPVTHAENEHLADLSFRERLVFAPLLILIFAIGVFPQPFLDRMQPALDRTLALARQRAALSAPGRVEIAVPGGLKVVIPPQPSGGTPPIEGTRR</sequence>
<accession>A0A538TJ71</accession>
<dbReference type="InterPro" id="IPR003918">
    <property type="entry name" value="NADH_UbQ_OxRdtase"/>
</dbReference>
<evidence type="ECO:0000313" key="9">
    <source>
        <dbReference type="EMBL" id="TMQ63665.1"/>
    </source>
</evidence>
<dbReference type="EC" id="1.6.5.11" evidence="9"/>
<comment type="caution">
    <text evidence="9">The sequence shown here is derived from an EMBL/GenBank/DDBJ whole genome shotgun (WGS) entry which is preliminary data.</text>
</comment>
<dbReference type="PANTHER" id="PTHR43507">
    <property type="entry name" value="NADH-UBIQUINONE OXIDOREDUCTASE CHAIN 4"/>
    <property type="match status" value="1"/>
</dbReference>
<protein>
    <submittedName>
        <fullName evidence="9">NADH-quinone oxidoreductase subunit M</fullName>
        <ecNumber evidence="9">1.6.5.11</ecNumber>
    </submittedName>
</protein>
<feature type="transmembrane region" description="Helical" evidence="7">
    <location>
        <begin position="338"/>
        <end position="356"/>
    </location>
</feature>
<name>A0A538TJ71_UNCEI</name>
<keyword evidence="3 6" id="KW-0812">Transmembrane</keyword>
<evidence type="ECO:0000256" key="7">
    <source>
        <dbReference type="SAM" id="Phobius"/>
    </source>
</evidence>
<feature type="transmembrane region" description="Helical" evidence="7">
    <location>
        <begin position="72"/>
        <end position="102"/>
    </location>
</feature>
<comment type="similarity">
    <text evidence="2">Belongs to the complex I subunit 4 family.</text>
</comment>
<keyword evidence="4 7" id="KW-1133">Transmembrane helix</keyword>
<dbReference type="NCBIfam" id="NF004500">
    <property type="entry name" value="PRK05846.1-4"/>
    <property type="match status" value="1"/>
</dbReference>
<evidence type="ECO:0000256" key="4">
    <source>
        <dbReference type="ARBA" id="ARBA00022989"/>
    </source>
</evidence>
<dbReference type="Proteomes" id="UP000316609">
    <property type="component" value="Unassembled WGS sequence"/>
</dbReference>
<dbReference type="InterPro" id="IPR001750">
    <property type="entry name" value="ND/Mrp_TM"/>
</dbReference>
<feature type="transmembrane region" description="Helical" evidence="7">
    <location>
        <begin position="6"/>
        <end position="25"/>
    </location>
</feature>